<reference evidence="2" key="1">
    <citation type="submission" date="2018-02" db="EMBL/GenBank/DDBJ databases">
        <title>Rhizophora mucronata_Transcriptome.</title>
        <authorList>
            <person name="Meera S.P."/>
            <person name="Sreeshan A."/>
            <person name="Augustine A."/>
        </authorList>
    </citation>
    <scope>NUCLEOTIDE SEQUENCE</scope>
    <source>
        <tissue evidence="2">Leaf</tissue>
    </source>
</reference>
<dbReference type="EMBL" id="GGEC01089343">
    <property type="protein sequence ID" value="MBX69827.1"/>
    <property type="molecule type" value="Transcribed_RNA"/>
</dbReference>
<dbReference type="AlphaFoldDB" id="A0A2P2QS68"/>
<feature type="compositionally biased region" description="Basic and acidic residues" evidence="1">
    <location>
        <begin position="19"/>
        <end position="29"/>
    </location>
</feature>
<evidence type="ECO:0000256" key="1">
    <source>
        <dbReference type="SAM" id="MobiDB-lite"/>
    </source>
</evidence>
<protein>
    <submittedName>
        <fullName evidence="2">Uncharacterized protein</fullName>
    </submittedName>
</protein>
<accession>A0A2P2QS68</accession>
<sequence>MQVKNLALSSPQYPLSPKTMDKDKHKETTNIKTSTTFVENSPKKLQNSQKN</sequence>
<name>A0A2P2QS68_RHIMU</name>
<proteinExistence type="predicted"/>
<evidence type="ECO:0000313" key="2">
    <source>
        <dbReference type="EMBL" id="MBX69827.1"/>
    </source>
</evidence>
<feature type="region of interest" description="Disordered" evidence="1">
    <location>
        <begin position="1"/>
        <end position="51"/>
    </location>
</feature>
<organism evidence="2">
    <name type="scientific">Rhizophora mucronata</name>
    <name type="common">Asiatic mangrove</name>
    <dbReference type="NCBI Taxonomy" id="61149"/>
    <lineage>
        <taxon>Eukaryota</taxon>
        <taxon>Viridiplantae</taxon>
        <taxon>Streptophyta</taxon>
        <taxon>Embryophyta</taxon>
        <taxon>Tracheophyta</taxon>
        <taxon>Spermatophyta</taxon>
        <taxon>Magnoliopsida</taxon>
        <taxon>eudicotyledons</taxon>
        <taxon>Gunneridae</taxon>
        <taxon>Pentapetalae</taxon>
        <taxon>rosids</taxon>
        <taxon>fabids</taxon>
        <taxon>Malpighiales</taxon>
        <taxon>Rhizophoraceae</taxon>
        <taxon>Rhizophora</taxon>
    </lineage>
</organism>
<feature type="compositionally biased region" description="Polar residues" evidence="1">
    <location>
        <begin position="30"/>
        <end position="51"/>
    </location>
</feature>